<comment type="subcellular location">
    <subcellularLocation>
        <location evidence="1">Cytoplasm</location>
    </subcellularLocation>
</comment>
<keyword evidence="10" id="KW-0275">Fatty acid biosynthesis</keyword>
<evidence type="ECO:0000256" key="5">
    <source>
        <dbReference type="ARBA" id="ARBA00022490"/>
    </source>
</evidence>
<evidence type="ECO:0000256" key="7">
    <source>
        <dbReference type="ARBA" id="ARBA00022679"/>
    </source>
</evidence>
<dbReference type="PROSITE" id="PS00606">
    <property type="entry name" value="KS3_1"/>
    <property type="match status" value="1"/>
</dbReference>
<dbReference type="RefSeq" id="WP_168877767.1">
    <property type="nucleotide sequence ID" value="NZ_JABAIM010000003.1"/>
</dbReference>
<dbReference type="GO" id="GO:0004315">
    <property type="term" value="F:3-oxoacyl-[acyl-carrier-protein] synthase activity"/>
    <property type="evidence" value="ECO:0007669"/>
    <property type="project" value="UniProtKB-EC"/>
</dbReference>
<dbReference type="InterPro" id="IPR018201">
    <property type="entry name" value="Ketoacyl_synth_AS"/>
</dbReference>
<evidence type="ECO:0000313" key="19">
    <source>
        <dbReference type="EMBL" id="NLR76091.1"/>
    </source>
</evidence>
<gene>
    <name evidence="19" type="ORF">HF682_13070</name>
</gene>
<evidence type="ECO:0000256" key="10">
    <source>
        <dbReference type="ARBA" id="ARBA00023160"/>
    </source>
</evidence>
<evidence type="ECO:0000256" key="6">
    <source>
        <dbReference type="ARBA" id="ARBA00022516"/>
    </source>
</evidence>
<dbReference type="PANTHER" id="PTHR11712">
    <property type="entry name" value="POLYKETIDE SYNTHASE-RELATED"/>
    <property type="match status" value="1"/>
</dbReference>
<dbReference type="InterPro" id="IPR014030">
    <property type="entry name" value="Ketoacyl_synth_N"/>
</dbReference>
<evidence type="ECO:0000259" key="18">
    <source>
        <dbReference type="PROSITE" id="PS52004"/>
    </source>
</evidence>
<keyword evidence="6" id="KW-0444">Lipid biosynthesis</keyword>
<keyword evidence="7 17" id="KW-0808">Transferase</keyword>
<dbReference type="InterPro" id="IPR000794">
    <property type="entry name" value="Beta-ketoacyl_synthase"/>
</dbReference>
<dbReference type="PANTHER" id="PTHR11712:SF306">
    <property type="entry name" value="3-OXOACYL-[ACYL-CARRIER-PROTEIN] SYNTHASE 1"/>
    <property type="match status" value="1"/>
</dbReference>
<evidence type="ECO:0000256" key="2">
    <source>
        <dbReference type="ARBA" id="ARBA00008467"/>
    </source>
</evidence>
<comment type="catalytic activity">
    <reaction evidence="16">
        <text>a fatty acyl-[ACP] + malonyl-[ACP] + H(+) = a 3-oxoacyl-[ACP] + holo-[ACP] + CO2</text>
        <dbReference type="Rhea" id="RHEA:22836"/>
        <dbReference type="Rhea" id="RHEA-COMP:9623"/>
        <dbReference type="Rhea" id="RHEA-COMP:9685"/>
        <dbReference type="Rhea" id="RHEA-COMP:9916"/>
        <dbReference type="Rhea" id="RHEA-COMP:14125"/>
        <dbReference type="ChEBI" id="CHEBI:15378"/>
        <dbReference type="ChEBI" id="CHEBI:16526"/>
        <dbReference type="ChEBI" id="CHEBI:64479"/>
        <dbReference type="ChEBI" id="CHEBI:78449"/>
        <dbReference type="ChEBI" id="CHEBI:78776"/>
        <dbReference type="ChEBI" id="CHEBI:138651"/>
        <dbReference type="EC" id="2.3.1.41"/>
    </reaction>
    <physiologicalReaction direction="left-to-right" evidence="16">
        <dbReference type="Rhea" id="RHEA:22837"/>
    </physiologicalReaction>
</comment>
<evidence type="ECO:0000256" key="1">
    <source>
        <dbReference type="ARBA" id="ARBA00004496"/>
    </source>
</evidence>
<dbReference type="InterPro" id="IPR016039">
    <property type="entry name" value="Thiolase-like"/>
</dbReference>
<dbReference type="Pfam" id="PF00109">
    <property type="entry name" value="ketoacyl-synt"/>
    <property type="match status" value="1"/>
</dbReference>
<keyword evidence="20" id="KW-1185">Reference proteome</keyword>
<comment type="similarity">
    <text evidence="2 17">Belongs to the thiolase-like superfamily. Beta-ketoacyl-ACP synthases family.</text>
</comment>
<evidence type="ECO:0000256" key="11">
    <source>
        <dbReference type="ARBA" id="ARBA00023315"/>
    </source>
</evidence>
<organism evidence="19 20">
    <name type="scientific">Leeia aquatica</name>
    <dbReference type="NCBI Taxonomy" id="2725557"/>
    <lineage>
        <taxon>Bacteria</taxon>
        <taxon>Pseudomonadati</taxon>
        <taxon>Pseudomonadota</taxon>
        <taxon>Betaproteobacteria</taxon>
        <taxon>Neisseriales</taxon>
        <taxon>Leeiaceae</taxon>
        <taxon>Leeia</taxon>
    </lineage>
</organism>
<evidence type="ECO:0000256" key="8">
    <source>
        <dbReference type="ARBA" id="ARBA00022832"/>
    </source>
</evidence>
<dbReference type="EMBL" id="JABAIM010000003">
    <property type="protein sequence ID" value="NLR76091.1"/>
    <property type="molecule type" value="Genomic_DNA"/>
</dbReference>
<evidence type="ECO:0000256" key="16">
    <source>
        <dbReference type="ARBA" id="ARBA00048506"/>
    </source>
</evidence>
<accession>A0A847S2Q9</accession>
<dbReference type="Proteomes" id="UP000587991">
    <property type="component" value="Unassembled WGS sequence"/>
</dbReference>
<keyword evidence="8" id="KW-0276">Fatty acid metabolism</keyword>
<evidence type="ECO:0000256" key="4">
    <source>
        <dbReference type="ARBA" id="ARBA00013191"/>
    </source>
</evidence>
<comment type="caution">
    <text evidence="19">The sequence shown here is derived from an EMBL/GenBank/DDBJ whole genome shotgun (WGS) entry which is preliminary data.</text>
</comment>
<proteinExistence type="inferred from homology"/>
<comment type="subunit">
    <text evidence="3">Homodimer.</text>
</comment>
<evidence type="ECO:0000256" key="3">
    <source>
        <dbReference type="ARBA" id="ARBA00011738"/>
    </source>
</evidence>
<feature type="domain" description="Ketosynthase family 3 (KS3)" evidence="18">
    <location>
        <begin position="1"/>
        <end position="404"/>
    </location>
</feature>
<keyword evidence="11 19" id="KW-0012">Acyltransferase</keyword>
<dbReference type="CDD" id="cd00834">
    <property type="entry name" value="KAS_I_II"/>
    <property type="match status" value="1"/>
</dbReference>
<dbReference type="GO" id="GO:0005829">
    <property type="term" value="C:cytosol"/>
    <property type="evidence" value="ECO:0007669"/>
    <property type="project" value="TreeGrafter"/>
</dbReference>
<dbReference type="AlphaFoldDB" id="A0A847S2Q9"/>
<dbReference type="InterPro" id="IPR020841">
    <property type="entry name" value="PKS_Beta-ketoAc_synthase_dom"/>
</dbReference>
<evidence type="ECO:0000256" key="13">
    <source>
        <dbReference type="ARBA" id="ARBA00041620"/>
    </source>
</evidence>
<dbReference type="EC" id="2.3.1.41" evidence="4"/>
<evidence type="ECO:0000256" key="14">
    <source>
        <dbReference type="ARBA" id="ARBA00042143"/>
    </source>
</evidence>
<evidence type="ECO:0000313" key="20">
    <source>
        <dbReference type="Proteomes" id="UP000587991"/>
    </source>
</evidence>
<evidence type="ECO:0000256" key="12">
    <source>
        <dbReference type="ARBA" id="ARBA00039450"/>
    </source>
</evidence>
<name>A0A847S2Q9_9NEIS</name>
<dbReference type="InterPro" id="IPR014031">
    <property type="entry name" value="Ketoacyl_synth_C"/>
</dbReference>
<keyword evidence="5" id="KW-0963">Cytoplasm</keyword>
<dbReference type="SMART" id="SM00825">
    <property type="entry name" value="PKS_KS"/>
    <property type="match status" value="1"/>
</dbReference>
<reference evidence="19 20" key="1">
    <citation type="submission" date="2020-04" db="EMBL/GenBank/DDBJ databases">
        <title>Draft genome of Leeia sp. IMCC25680.</title>
        <authorList>
            <person name="Song J."/>
            <person name="Cho J.-C."/>
        </authorList>
    </citation>
    <scope>NUCLEOTIDE SEQUENCE [LARGE SCALE GENOMIC DNA]</scope>
    <source>
        <strain evidence="19 20">IMCC25680</strain>
    </source>
</reference>
<sequence length="406" mass="42811">MRRVWVTGMGIVSCLGNDLATVTRALQTGQSGIRQVPAFAEAQLSSQVAGVPDLGGLPTIDRKLRRFMGDAAVYAYHAMQRAVDDAALPSALLHDSRTALFIGSGMSAPQQFDEALGTLRGRGIDKLRPYYIPQVMSSTVAANLAQAFQINGPSFGITAACATSAHCIGTAWAMIRSGLIDRAWVGGAEEVSAVATALYEPLGALTTRYNHTPAQACRPFAQDRDGFAIAGGAGVLLLEAADCARQRKARVYAELSGYGASNTASDMVQPDSDGILQAMQQALALAQAGEPVVDYLNPHATATVLGDRAEVQAIRRLFGEHMPLVSATKGLSGHSIGAISAHEAIFCLLMMRHGFVAGSANLDQLDPEFADLPIVRQHTPCRLGTVLSNSIGFGGTNASLLFQRTD</sequence>
<dbReference type="Pfam" id="PF02801">
    <property type="entry name" value="Ketoacyl-synt_C"/>
    <property type="match status" value="1"/>
</dbReference>
<comment type="catalytic activity">
    <reaction evidence="15">
        <text>(3Z)-decenoyl-[ACP] + malonyl-[ACP] + H(+) = 3-oxo-(5Z)-dodecenoyl-[ACP] + holo-[ACP] + CO2</text>
        <dbReference type="Rhea" id="RHEA:54940"/>
        <dbReference type="Rhea" id="RHEA-COMP:9623"/>
        <dbReference type="Rhea" id="RHEA-COMP:9685"/>
        <dbReference type="Rhea" id="RHEA-COMP:9927"/>
        <dbReference type="Rhea" id="RHEA-COMP:14042"/>
        <dbReference type="ChEBI" id="CHEBI:15378"/>
        <dbReference type="ChEBI" id="CHEBI:16526"/>
        <dbReference type="ChEBI" id="CHEBI:64479"/>
        <dbReference type="ChEBI" id="CHEBI:78449"/>
        <dbReference type="ChEBI" id="CHEBI:78798"/>
        <dbReference type="ChEBI" id="CHEBI:138410"/>
    </reaction>
    <physiologicalReaction direction="left-to-right" evidence="15">
        <dbReference type="Rhea" id="RHEA:54941"/>
    </physiologicalReaction>
</comment>
<protein>
    <recommendedName>
        <fullName evidence="12">3-oxoacyl-[acyl-carrier-protein] synthase 1</fullName>
        <ecNumber evidence="4">2.3.1.41</ecNumber>
    </recommendedName>
    <alternativeName>
        <fullName evidence="13">3-oxoacyl-[acyl-carrier-protein] synthase I</fullName>
    </alternativeName>
    <alternativeName>
        <fullName evidence="14">Beta-ketoacyl-ACP synthase I</fullName>
    </alternativeName>
</protein>
<dbReference type="SUPFAM" id="SSF53901">
    <property type="entry name" value="Thiolase-like"/>
    <property type="match status" value="2"/>
</dbReference>
<dbReference type="PROSITE" id="PS52004">
    <property type="entry name" value="KS3_2"/>
    <property type="match status" value="1"/>
</dbReference>
<dbReference type="Gene3D" id="3.40.47.10">
    <property type="match status" value="2"/>
</dbReference>
<evidence type="ECO:0000256" key="9">
    <source>
        <dbReference type="ARBA" id="ARBA00023098"/>
    </source>
</evidence>
<keyword evidence="9" id="KW-0443">Lipid metabolism</keyword>
<dbReference type="GO" id="GO:0006633">
    <property type="term" value="P:fatty acid biosynthetic process"/>
    <property type="evidence" value="ECO:0007669"/>
    <property type="project" value="UniProtKB-KW"/>
</dbReference>
<evidence type="ECO:0000256" key="17">
    <source>
        <dbReference type="RuleBase" id="RU003694"/>
    </source>
</evidence>
<evidence type="ECO:0000256" key="15">
    <source>
        <dbReference type="ARBA" id="ARBA00048121"/>
    </source>
</evidence>